<evidence type="ECO:0008006" key="4">
    <source>
        <dbReference type="Google" id="ProtNLM"/>
    </source>
</evidence>
<sequence>MSAGNLSLTLPEGAYDLRRDVSAGSLNSSLREDPSSGNRVTARVTAGNVTLDQD</sequence>
<accession>A0A1R4JY77</accession>
<protein>
    <recommendedName>
        <fullName evidence="4">Adhesin domain-containing protein</fullName>
    </recommendedName>
</protein>
<name>A0A1R4JY77_9MICO</name>
<keyword evidence="3" id="KW-1185">Reference proteome</keyword>
<evidence type="ECO:0000256" key="1">
    <source>
        <dbReference type="SAM" id="MobiDB-lite"/>
    </source>
</evidence>
<gene>
    <name evidence="2" type="ORF">FM104_09360</name>
</gene>
<dbReference type="EMBL" id="FUKO01000022">
    <property type="protein sequence ID" value="SJN36854.1"/>
    <property type="molecule type" value="Genomic_DNA"/>
</dbReference>
<proteinExistence type="predicted"/>
<feature type="compositionally biased region" description="Polar residues" evidence="1">
    <location>
        <begin position="26"/>
        <end position="39"/>
    </location>
</feature>
<evidence type="ECO:0000313" key="3">
    <source>
        <dbReference type="Proteomes" id="UP000196320"/>
    </source>
</evidence>
<feature type="region of interest" description="Disordered" evidence="1">
    <location>
        <begin position="26"/>
        <end position="54"/>
    </location>
</feature>
<dbReference type="Proteomes" id="UP000196320">
    <property type="component" value="Unassembled WGS sequence"/>
</dbReference>
<evidence type="ECO:0000313" key="2">
    <source>
        <dbReference type="EMBL" id="SJN36854.1"/>
    </source>
</evidence>
<organism evidence="2 3">
    <name type="scientific">Microbacterium esteraromaticum</name>
    <dbReference type="NCBI Taxonomy" id="57043"/>
    <lineage>
        <taxon>Bacteria</taxon>
        <taxon>Bacillati</taxon>
        <taxon>Actinomycetota</taxon>
        <taxon>Actinomycetes</taxon>
        <taxon>Micrococcales</taxon>
        <taxon>Microbacteriaceae</taxon>
        <taxon>Microbacterium</taxon>
    </lineage>
</organism>
<dbReference type="AlphaFoldDB" id="A0A1R4JY77"/>
<reference evidence="2 3" key="1">
    <citation type="submission" date="2017-02" db="EMBL/GenBank/DDBJ databases">
        <authorList>
            <person name="Peterson S.W."/>
        </authorList>
    </citation>
    <scope>NUCLEOTIDE SEQUENCE [LARGE SCALE GENOMIC DNA]</scope>
    <source>
        <strain evidence="2 3">B Mb 05.01</strain>
    </source>
</reference>